<organism evidence="2 3">
    <name type="scientific">Cognatiyoonia sediminum</name>
    <dbReference type="NCBI Taxonomy" id="1508389"/>
    <lineage>
        <taxon>Bacteria</taxon>
        <taxon>Pseudomonadati</taxon>
        <taxon>Pseudomonadota</taxon>
        <taxon>Alphaproteobacteria</taxon>
        <taxon>Rhodobacterales</taxon>
        <taxon>Paracoccaceae</taxon>
        <taxon>Cognatiyoonia</taxon>
    </lineage>
</organism>
<reference evidence="2 3" key="1">
    <citation type="submission" date="2016-11" db="EMBL/GenBank/DDBJ databases">
        <authorList>
            <person name="Jaros S."/>
            <person name="Januszkiewicz K."/>
            <person name="Wedrychowicz H."/>
        </authorList>
    </citation>
    <scope>NUCLEOTIDE SEQUENCE [LARGE SCALE GENOMIC DNA]</scope>
    <source>
        <strain evidence="2 3">DSM 28715</strain>
    </source>
</reference>
<dbReference type="InterPro" id="IPR047995">
    <property type="entry name" value="Choice_anch_K"/>
</dbReference>
<keyword evidence="3" id="KW-1185">Reference proteome</keyword>
<keyword evidence="1" id="KW-0732">Signal</keyword>
<dbReference type="RefSeq" id="WP_072901435.1">
    <property type="nucleotide sequence ID" value="NZ_FQXB01000003.1"/>
</dbReference>
<protein>
    <submittedName>
        <fullName evidence="2">VPLPA-CTERM protein sorting domain-containing protein</fullName>
    </submittedName>
</protein>
<dbReference type="OrthoDB" id="6366112at2"/>
<evidence type="ECO:0000313" key="2">
    <source>
        <dbReference type="EMBL" id="SHH20292.1"/>
    </source>
</evidence>
<evidence type="ECO:0000313" key="3">
    <source>
        <dbReference type="Proteomes" id="UP000184074"/>
    </source>
</evidence>
<feature type="signal peptide" evidence="1">
    <location>
        <begin position="1"/>
        <end position="27"/>
    </location>
</feature>
<accession>A0A1M5R1Q2</accession>
<dbReference type="NCBIfam" id="NF038125">
    <property type="entry name" value="PEP_CTERM_THxN"/>
    <property type="match status" value="1"/>
</dbReference>
<dbReference type="AlphaFoldDB" id="A0A1M5R1Q2"/>
<dbReference type="EMBL" id="FQXB01000003">
    <property type="protein sequence ID" value="SHH20292.1"/>
    <property type="molecule type" value="Genomic_DNA"/>
</dbReference>
<gene>
    <name evidence="2" type="ORF">SAMN05444003_2456</name>
</gene>
<proteinExistence type="predicted"/>
<dbReference type="NCBIfam" id="NF038131">
    <property type="entry name" value="choice_anch_K"/>
    <property type="match status" value="1"/>
</dbReference>
<evidence type="ECO:0000256" key="1">
    <source>
        <dbReference type="SAM" id="SignalP"/>
    </source>
</evidence>
<name>A0A1M5R1Q2_9RHOB</name>
<feature type="chain" id="PRO_5012454772" evidence="1">
    <location>
        <begin position="28"/>
        <end position="248"/>
    </location>
</feature>
<dbReference type="Proteomes" id="UP000184074">
    <property type="component" value="Unassembled WGS sequence"/>
</dbReference>
<sequence length="248" mass="26391">MRRFDQPKTRGIGFGLLLVLSSTNVSAATFSVNDIAGIWQNSLMESGGSASGEGTESMRWGNPVGSTGKSGYDFGAATTPLNVEADELFVLGTFNHLNFPVTGDFLDSADLEVSISGSVETVDFGFNSVFQFDHFETPNSASPCAVESTVQPCPDLVTLLNPQDLTQTVMVGDLEYTLEISGFVLDAGDPSSFLTHFVTLEGENNKSYLVGRFSEPLPITPVPLPASAWLLLAAFGLLGGSRQIFKSS</sequence>
<dbReference type="STRING" id="1508389.SAMN05444003_2456"/>